<dbReference type="GO" id="GO:0005524">
    <property type="term" value="F:ATP binding"/>
    <property type="evidence" value="ECO:0007669"/>
    <property type="project" value="UniProtKB-UniRule"/>
</dbReference>
<evidence type="ECO:0000256" key="1">
    <source>
        <dbReference type="ARBA" id="ARBA00004245"/>
    </source>
</evidence>
<comment type="caution">
    <text evidence="13">The sequence shown here is derived from an EMBL/GenBank/DDBJ whole genome shotgun (WGS) entry which is preliminary data.</text>
</comment>
<dbReference type="GO" id="GO:1903338">
    <property type="term" value="P:regulation of cell wall organization or biogenesis"/>
    <property type="evidence" value="ECO:0007669"/>
    <property type="project" value="UniProtKB-ARBA"/>
</dbReference>
<dbReference type="GO" id="GO:0007019">
    <property type="term" value="P:microtubule depolymerization"/>
    <property type="evidence" value="ECO:0007669"/>
    <property type="project" value="TreeGrafter"/>
</dbReference>
<feature type="compositionally biased region" description="Polar residues" evidence="11">
    <location>
        <begin position="576"/>
        <end position="586"/>
    </location>
</feature>
<dbReference type="InterPro" id="IPR027417">
    <property type="entry name" value="P-loop_NTPase"/>
</dbReference>
<evidence type="ECO:0000313" key="13">
    <source>
        <dbReference type="EMBL" id="KAK9289033.1"/>
    </source>
</evidence>
<feature type="region of interest" description="Disordered" evidence="11">
    <location>
        <begin position="570"/>
        <end position="600"/>
    </location>
</feature>
<dbReference type="GO" id="GO:0007018">
    <property type="term" value="P:microtubule-based movement"/>
    <property type="evidence" value="ECO:0007669"/>
    <property type="project" value="InterPro"/>
</dbReference>
<keyword evidence="5 9" id="KW-0067">ATP-binding</keyword>
<keyword evidence="6 9" id="KW-0505">Motor protein</keyword>
<evidence type="ECO:0000256" key="10">
    <source>
        <dbReference type="RuleBase" id="RU000394"/>
    </source>
</evidence>
<gene>
    <name evidence="13" type="ORF">L1049_017504</name>
</gene>
<dbReference type="Gene3D" id="3.40.850.10">
    <property type="entry name" value="Kinesin motor domain"/>
    <property type="match status" value="1"/>
</dbReference>
<keyword evidence="14" id="KW-1185">Reference proteome</keyword>
<dbReference type="SMART" id="SM00129">
    <property type="entry name" value="KISc"/>
    <property type="match status" value="1"/>
</dbReference>
<evidence type="ECO:0000256" key="2">
    <source>
        <dbReference type="ARBA" id="ARBA00022490"/>
    </source>
</evidence>
<dbReference type="InterPro" id="IPR027640">
    <property type="entry name" value="Kinesin-like_fam"/>
</dbReference>
<reference evidence="13 14" key="1">
    <citation type="journal article" date="2024" name="Plant J.">
        <title>Genome sequences and population genomics reveal climatic adaptation and genomic divergence between two closely related sweetgum species.</title>
        <authorList>
            <person name="Xu W.Q."/>
            <person name="Ren C.Q."/>
            <person name="Zhang X.Y."/>
            <person name="Comes H.P."/>
            <person name="Liu X.H."/>
            <person name="Li Y.G."/>
            <person name="Kettle C.J."/>
            <person name="Jalonen R."/>
            <person name="Gaisberger H."/>
            <person name="Ma Y.Z."/>
            <person name="Qiu Y.X."/>
        </authorList>
    </citation>
    <scope>NUCLEOTIDE SEQUENCE [LARGE SCALE GENOMIC DNA]</scope>
    <source>
        <strain evidence="13">Hangzhou</strain>
    </source>
</reference>
<evidence type="ECO:0000256" key="3">
    <source>
        <dbReference type="ARBA" id="ARBA00022701"/>
    </source>
</evidence>
<dbReference type="FunFam" id="3.40.850.10:FF:000012">
    <property type="entry name" value="Kinesin-like protein"/>
    <property type="match status" value="1"/>
</dbReference>
<feature type="compositionally biased region" description="Basic and acidic residues" evidence="11">
    <location>
        <begin position="645"/>
        <end position="662"/>
    </location>
</feature>
<dbReference type="CDD" id="cd01367">
    <property type="entry name" value="KISc_KIF2_like"/>
    <property type="match status" value="1"/>
</dbReference>
<evidence type="ECO:0000256" key="8">
    <source>
        <dbReference type="ARBA" id="ARBA00061030"/>
    </source>
</evidence>
<dbReference type="GO" id="GO:0008017">
    <property type="term" value="F:microtubule binding"/>
    <property type="evidence" value="ECO:0007669"/>
    <property type="project" value="InterPro"/>
</dbReference>
<evidence type="ECO:0000256" key="4">
    <source>
        <dbReference type="ARBA" id="ARBA00022741"/>
    </source>
</evidence>
<evidence type="ECO:0000256" key="7">
    <source>
        <dbReference type="ARBA" id="ARBA00023212"/>
    </source>
</evidence>
<name>A0AAP0S4D8_LIQFO</name>
<keyword evidence="7" id="KW-0206">Cytoskeleton</keyword>
<dbReference type="PANTHER" id="PTHR47971">
    <property type="entry name" value="KINESIN-RELATED PROTEIN 6"/>
    <property type="match status" value="1"/>
</dbReference>
<organism evidence="13 14">
    <name type="scientific">Liquidambar formosana</name>
    <name type="common">Formosan gum</name>
    <dbReference type="NCBI Taxonomy" id="63359"/>
    <lineage>
        <taxon>Eukaryota</taxon>
        <taxon>Viridiplantae</taxon>
        <taxon>Streptophyta</taxon>
        <taxon>Embryophyta</taxon>
        <taxon>Tracheophyta</taxon>
        <taxon>Spermatophyta</taxon>
        <taxon>Magnoliopsida</taxon>
        <taxon>eudicotyledons</taxon>
        <taxon>Gunneridae</taxon>
        <taxon>Pentapetalae</taxon>
        <taxon>Saxifragales</taxon>
        <taxon>Altingiaceae</taxon>
        <taxon>Liquidambar</taxon>
    </lineage>
</organism>
<keyword evidence="4 9" id="KW-0547">Nucleotide-binding</keyword>
<feature type="compositionally biased region" description="Low complexity" evidence="11">
    <location>
        <begin position="615"/>
        <end position="627"/>
    </location>
</feature>
<comment type="subcellular location">
    <subcellularLocation>
        <location evidence="1">Cytoplasm</location>
        <location evidence="1">Cytoskeleton</location>
    </subcellularLocation>
</comment>
<accession>A0AAP0S4D8</accession>
<dbReference type="PANTHER" id="PTHR47971:SF8">
    <property type="entry name" value="KINESIN-LIKE PROTEIN"/>
    <property type="match status" value="1"/>
</dbReference>
<dbReference type="Pfam" id="PF00225">
    <property type="entry name" value="Kinesin"/>
    <property type="match status" value="1"/>
</dbReference>
<evidence type="ECO:0000313" key="14">
    <source>
        <dbReference type="Proteomes" id="UP001415857"/>
    </source>
</evidence>
<dbReference type="GO" id="GO:0003777">
    <property type="term" value="F:microtubule motor activity"/>
    <property type="evidence" value="ECO:0007669"/>
    <property type="project" value="InterPro"/>
</dbReference>
<evidence type="ECO:0000256" key="11">
    <source>
        <dbReference type="SAM" id="MobiDB-lite"/>
    </source>
</evidence>
<keyword evidence="3 10" id="KW-0493">Microtubule</keyword>
<dbReference type="PROSITE" id="PS00411">
    <property type="entry name" value="KINESIN_MOTOR_1"/>
    <property type="match status" value="1"/>
</dbReference>
<dbReference type="InterPro" id="IPR001752">
    <property type="entry name" value="Kinesin_motor_dom"/>
</dbReference>
<evidence type="ECO:0000256" key="9">
    <source>
        <dbReference type="PROSITE-ProRule" id="PRU00283"/>
    </source>
</evidence>
<dbReference type="GO" id="GO:0005874">
    <property type="term" value="C:microtubule"/>
    <property type="evidence" value="ECO:0007669"/>
    <property type="project" value="UniProtKB-KW"/>
</dbReference>
<dbReference type="PROSITE" id="PS50067">
    <property type="entry name" value="KINESIN_MOTOR_2"/>
    <property type="match status" value="1"/>
</dbReference>
<protein>
    <recommendedName>
        <fullName evidence="10">Kinesin-like protein</fullName>
    </recommendedName>
</protein>
<dbReference type="Proteomes" id="UP001415857">
    <property type="component" value="Unassembled WGS sequence"/>
</dbReference>
<dbReference type="AlphaFoldDB" id="A0AAP0S4D8"/>
<proteinExistence type="inferred from homology"/>
<evidence type="ECO:0000256" key="6">
    <source>
        <dbReference type="ARBA" id="ARBA00023175"/>
    </source>
</evidence>
<evidence type="ECO:0000256" key="5">
    <source>
        <dbReference type="ARBA" id="ARBA00022840"/>
    </source>
</evidence>
<dbReference type="SUPFAM" id="SSF52540">
    <property type="entry name" value="P-loop containing nucleoside triphosphate hydrolases"/>
    <property type="match status" value="1"/>
</dbReference>
<feature type="domain" description="Kinesin motor" evidence="12">
    <location>
        <begin position="172"/>
        <end position="506"/>
    </location>
</feature>
<feature type="region of interest" description="Disordered" evidence="11">
    <location>
        <begin position="615"/>
        <end position="675"/>
    </location>
</feature>
<keyword evidence="2" id="KW-0963">Cytoplasm</keyword>
<dbReference type="EMBL" id="JBBPBK010000003">
    <property type="protein sequence ID" value="KAK9289033.1"/>
    <property type="molecule type" value="Genomic_DNA"/>
</dbReference>
<dbReference type="InterPro" id="IPR036961">
    <property type="entry name" value="Kinesin_motor_dom_sf"/>
</dbReference>
<feature type="compositionally biased region" description="Polar residues" evidence="11">
    <location>
        <begin position="666"/>
        <end position="675"/>
    </location>
</feature>
<evidence type="ECO:0000259" key="12">
    <source>
        <dbReference type="PROSITE" id="PS50067"/>
    </source>
</evidence>
<sequence length="708" mass="79327">MPAMRSWHGGSSPQGLQHLASPLASTGIDHRLLPNLLMQGYGAQSAEEKQRLLKLMRNLNFNGESGSEPFTPTAQSSGVAASDGFYSQDFRGDFGAGLLDLHAMDDTELLSEHVMSEPFEPSPFMPGATRAFDNDFDAMTNRQQKGQTDVDALVGLPMNEKENNTKENNVAKIKVVVRKRPLNKKELSRKEEDIVTVYDNAHLTVHEPKLKVDLTAYVEKHEFCFDAVLDEYVTNDEVYRVTVEPIIPTIFQRTKATCFAYGQTGSGKTFTMQPLPLRAAEDLVRLLHQPTYRNQRFKLWLSYFEIYGGKLYDLLSDRKKLCMREDGRQQVCIVGLQEFEVLDVQIVKEYIERGNAARSTGSTGANEESSRSHAILQLAVKKHNEIKDSRRNNDGNESKGGKVVGKISFIDLAGSERGADTTDNDRQTRIEGAEINKSLLALKECIRALDNDQIHIPFRGSKLTEVLRDSFVGNSRTVMISCISPNAGSCEHTLNTLRYADRVKSLSKSGNAKKDQIVTSLPPINKESSSVSSLPVSVDAEDVYEQHQEAKVADLGRRVVEKENFSYNPAADFDRQPSSFSSNYTFNGREESGVASSSMERERFEMKNTFGVSTSQKMYSSSYSQNSIDTEEKVQKVSPPRRKNFRDEKLEKPGNWQKKDGGGSDLPTTSSKQQNTSNLTQTMLILDNMNLNLLVMGILMQYLRKKRP</sequence>
<dbReference type="PRINTS" id="PR00380">
    <property type="entry name" value="KINESINHEAVY"/>
</dbReference>
<feature type="binding site" evidence="9">
    <location>
        <begin position="262"/>
        <end position="269"/>
    </location>
    <ligand>
        <name>ATP</name>
        <dbReference type="ChEBI" id="CHEBI:30616"/>
    </ligand>
</feature>
<dbReference type="InterPro" id="IPR019821">
    <property type="entry name" value="Kinesin_motor_CS"/>
</dbReference>
<comment type="similarity">
    <text evidence="8">Belongs to the TRAFAC class myosin-kinesin ATPase superfamily. Kinesin family. KIN-13 subfamily.</text>
</comment>